<dbReference type="GO" id="GO:0051537">
    <property type="term" value="F:2 iron, 2 sulfur cluster binding"/>
    <property type="evidence" value="ECO:0007669"/>
    <property type="project" value="UniProtKB-KW"/>
</dbReference>
<keyword evidence="12" id="KW-0520">NAD</keyword>
<evidence type="ECO:0000256" key="6">
    <source>
        <dbReference type="ARBA" id="ARBA00014931"/>
    </source>
</evidence>
<dbReference type="PANTHER" id="PTHR43756:SF5">
    <property type="entry name" value="CHOLINE MONOOXYGENASE, CHLOROPLASTIC"/>
    <property type="match status" value="1"/>
</dbReference>
<evidence type="ECO:0000256" key="2">
    <source>
        <dbReference type="ARBA" id="ARBA00002149"/>
    </source>
</evidence>
<dbReference type="SUPFAM" id="SSF55961">
    <property type="entry name" value="Bet v1-like"/>
    <property type="match status" value="1"/>
</dbReference>
<comment type="cofactor">
    <cofactor evidence="1">
        <name>Fe cation</name>
        <dbReference type="ChEBI" id="CHEBI:24875"/>
    </cofactor>
</comment>
<comment type="function">
    <text evidence="2">Catalyzes the first step of the osmoprotectant glycine betaine synthesis.</text>
</comment>
<keyword evidence="8" id="KW-0479">Metal-binding</keyword>
<dbReference type="Pfam" id="PF00355">
    <property type="entry name" value="Rieske"/>
    <property type="match status" value="1"/>
</dbReference>
<evidence type="ECO:0000256" key="12">
    <source>
        <dbReference type="ARBA" id="ARBA00023027"/>
    </source>
</evidence>
<comment type="similarity">
    <text evidence="4">Belongs to the choline monooxygenase family.</text>
</comment>
<name>A0A9P8ULA3_9PEZI</name>
<dbReference type="RefSeq" id="XP_045958322.1">
    <property type="nucleotide sequence ID" value="XM_046105504.1"/>
</dbReference>
<evidence type="ECO:0000313" key="15">
    <source>
        <dbReference type="EMBL" id="KAH6654052.1"/>
    </source>
</evidence>
<dbReference type="PRINTS" id="PR00090">
    <property type="entry name" value="RNGDIOXGNASE"/>
</dbReference>
<dbReference type="PANTHER" id="PTHR43756">
    <property type="entry name" value="CHOLINE MONOOXYGENASE, CHLOROPLASTIC"/>
    <property type="match status" value="1"/>
</dbReference>
<dbReference type="GO" id="GO:0005506">
    <property type="term" value="F:iron ion binding"/>
    <property type="evidence" value="ECO:0007669"/>
    <property type="project" value="InterPro"/>
</dbReference>
<organism evidence="15 16">
    <name type="scientific">Truncatella angustata</name>
    <dbReference type="NCBI Taxonomy" id="152316"/>
    <lineage>
        <taxon>Eukaryota</taxon>
        <taxon>Fungi</taxon>
        <taxon>Dikarya</taxon>
        <taxon>Ascomycota</taxon>
        <taxon>Pezizomycotina</taxon>
        <taxon>Sordariomycetes</taxon>
        <taxon>Xylariomycetidae</taxon>
        <taxon>Amphisphaeriales</taxon>
        <taxon>Sporocadaceae</taxon>
        <taxon>Truncatella</taxon>
    </lineage>
</organism>
<dbReference type="Proteomes" id="UP000758603">
    <property type="component" value="Unassembled WGS sequence"/>
</dbReference>
<dbReference type="InterPro" id="IPR001663">
    <property type="entry name" value="Rng_hydr_dOase-A"/>
</dbReference>
<dbReference type="SUPFAM" id="SSF50022">
    <property type="entry name" value="ISP domain"/>
    <property type="match status" value="1"/>
</dbReference>
<dbReference type="PROSITE" id="PS51296">
    <property type="entry name" value="RIESKE"/>
    <property type="match status" value="1"/>
</dbReference>
<dbReference type="InterPro" id="IPR015879">
    <property type="entry name" value="Ring_hydroxy_dOase_asu_C_dom"/>
</dbReference>
<gene>
    <name evidence="15" type="ORF">BKA67DRAFT_623079</name>
</gene>
<sequence length="409" mass="47298">MWFFGNPSEPESSKVPPSGALPASWYRSPSMYELERRAIFSRKWILLTHSIRINQQGDYQLFTYAGFSFFLIRDRDGKINGFHNVCRHRAYPIVRAESGNAKILSCKYHGWSYGLKGNLAKAPRFDTVKDFDKSQHGLLPVHVHVDKVGFIWANLQAGEPDVKWEDEFKGIDEKPILKEFDFENEFKFDHQWDMDVKANWKGLIDNYNECYHCPTSHPLIAGVSDLTKYRVEPDRGALEHTIINKNMEDNSFRRSITFFSPCTSVTVTEHFFYIQRMIPVSATTSRIENEVYRHNNATDEKFKDLCAFYAQVLDEDKDLCEGAQENLSAGVYVTGEMHPDKEKGPLHFQNSVREEVMEHRRREEAAGHEIWPAAQKVAGEMRTGKLSEEEQFCSQLEAESCQMNAQLAW</sequence>
<keyword evidence="16" id="KW-1185">Reference proteome</keyword>
<dbReference type="Pfam" id="PF00848">
    <property type="entry name" value="Ring_hydroxyl_A"/>
    <property type="match status" value="2"/>
</dbReference>
<dbReference type="InterPro" id="IPR015881">
    <property type="entry name" value="ARHD_Rieske_2Fe_2S"/>
</dbReference>
<evidence type="ECO:0000256" key="3">
    <source>
        <dbReference type="ARBA" id="ARBA00004866"/>
    </source>
</evidence>
<proteinExistence type="inferred from homology"/>
<protein>
    <recommendedName>
        <fullName evidence="6">Choline monooxygenase, chloroplastic</fullName>
        <ecNumber evidence="5">1.14.15.7</ecNumber>
    </recommendedName>
</protein>
<dbReference type="InterPro" id="IPR036922">
    <property type="entry name" value="Rieske_2Fe-2S_sf"/>
</dbReference>
<dbReference type="CDD" id="cd00680">
    <property type="entry name" value="RHO_alpha_C"/>
    <property type="match status" value="1"/>
</dbReference>
<dbReference type="GeneID" id="70134395"/>
<dbReference type="CDD" id="cd03469">
    <property type="entry name" value="Rieske_RO_Alpha_N"/>
    <property type="match status" value="1"/>
</dbReference>
<keyword evidence="11" id="KW-0411">Iron-sulfur</keyword>
<comment type="pathway">
    <text evidence="3">Amine and polyamine biosynthesis; betaine biosynthesis via choline pathway; betaine aldehyde from choline (monooxygenase route): step 1/1.</text>
</comment>
<dbReference type="EC" id="1.14.15.7" evidence="5"/>
<dbReference type="InterPro" id="IPR017941">
    <property type="entry name" value="Rieske_2Fe-2S"/>
</dbReference>
<evidence type="ECO:0000256" key="13">
    <source>
        <dbReference type="ARBA" id="ARBA00049097"/>
    </source>
</evidence>
<dbReference type="Gene3D" id="3.90.380.10">
    <property type="entry name" value="Naphthalene 1,2-dioxygenase Alpha Subunit, Chain A, domain 1"/>
    <property type="match status" value="1"/>
</dbReference>
<evidence type="ECO:0000256" key="8">
    <source>
        <dbReference type="ARBA" id="ARBA00022723"/>
    </source>
</evidence>
<evidence type="ECO:0000256" key="5">
    <source>
        <dbReference type="ARBA" id="ARBA00012763"/>
    </source>
</evidence>
<keyword evidence="7" id="KW-0001">2Fe-2S</keyword>
<dbReference type="GO" id="GO:0019133">
    <property type="term" value="F:choline monooxygenase activity"/>
    <property type="evidence" value="ECO:0007669"/>
    <property type="project" value="UniProtKB-EC"/>
</dbReference>
<reference evidence="15" key="1">
    <citation type="journal article" date="2021" name="Nat. Commun.">
        <title>Genetic determinants of endophytism in the Arabidopsis root mycobiome.</title>
        <authorList>
            <person name="Mesny F."/>
            <person name="Miyauchi S."/>
            <person name="Thiergart T."/>
            <person name="Pickel B."/>
            <person name="Atanasova L."/>
            <person name="Karlsson M."/>
            <person name="Huettel B."/>
            <person name="Barry K.W."/>
            <person name="Haridas S."/>
            <person name="Chen C."/>
            <person name="Bauer D."/>
            <person name="Andreopoulos W."/>
            <person name="Pangilinan J."/>
            <person name="LaButti K."/>
            <person name="Riley R."/>
            <person name="Lipzen A."/>
            <person name="Clum A."/>
            <person name="Drula E."/>
            <person name="Henrissat B."/>
            <person name="Kohler A."/>
            <person name="Grigoriev I.V."/>
            <person name="Martin F.M."/>
            <person name="Hacquard S."/>
        </authorList>
    </citation>
    <scope>NUCLEOTIDE SEQUENCE</scope>
    <source>
        <strain evidence="15">MPI-SDFR-AT-0073</strain>
    </source>
</reference>
<evidence type="ECO:0000256" key="1">
    <source>
        <dbReference type="ARBA" id="ARBA00001962"/>
    </source>
</evidence>
<evidence type="ECO:0000256" key="7">
    <source>
        <dbReference type="ARBA" id="ARBA00022714"/>
    </source>
</evidence>
<evidence type="ECO:0000256" key="11">
    <source>
        <dbReference type="ARBA" id="ARBA00023014"/>
    </source>
</evidence>
<comment type="catalytic activity">
    <reaction evidence="13">
        <text>choline + 2 reduced [2Fe-2S]-[ferredoxin] + O2 + 2 H(+) = betaine aldehyde hydrate + 2 oxidized [2Fe-2S]-[ferredoxin] + H2O</text>
        <dbReference type="Rhea" id="RHEA:17769"/>
        <dbReference type="Rhea" id="RHEA-COMP:10000"/>
        <dbReference type="Rhea" id="RHEA-COMP:10001"/>
        <dbReference type="ChEBI" id="CHEBI:15354"/>
        <dbReference type="ChEBI" id="CHEBI:15377"/>
        <dbReference type="ChEBI" id="CHEBI:15378"/>
        <dbReference type="ChEBI" id="CHEBI:15379"/>
        <dbReference type="ChEBI" id="CHEBI:15870"/>
        <dbReference type="ChEBI" id="CHEBI:33737"/>
        <dbReference type="ChEBI" id="CHEBI:33738"/>
        <dbReference type="EC" id="1.14.15.7"/>
    </reaction>
</comment>
<keyword evidence="10" id="KW-0408">Iron</keyword>
<evidence type="ECO:0000256" key="10">
    <source>
        <dbReference type="ARBA" id="ARBA00023004"/>
    </source>
</evidence>
<dbReference type="AlphaFoldDB" id="A0A9P8ULA3"/>
<comment type="caution">
    <text evidence="15">The sequence shown here is derived from an EMBL/GenBank/DDBJ whole genome shotgun (WGS) entry which is preliminary data.</text>
</comment>
<dbReference type="PROSITE" id="PS00570">
    <property type="entry name" value="RING_HYDROXYL_ALPHA"/>
    <property type="match status" value="1"/>
</dbReference>
<accession>A0A9P8ULA3</accession>
<evidence type="ECO:0000259" key="14">
    <source>
        <dbReference type="PROSITE" id="PS51296"/>
    </source>
</evidence>
<dbReference type="OrthoDB" id="426882at2759"/>
<feature type="domain" description="Rieske" evidence="14">
    <location>
        <begin position="44"/>
        <end position="131"/>
    </location>
</feature>
<evidence type="ECO:0000313" key="16">
    <source>
        <dbReference type="Proteomes" id="UP000758603"/>
    </source>
</evidence>
<dbReference type="Gene3D" id="2.102.10.10">
    <property type="entry name" value="Rieske [2Fe-2S] iron-sulphur domain"/>
    <property type="match status" value="1"/>
</dbReference>
<evidence type="ECO:0000256" key="9">
    <source>
        <dbReference type="ARBA" id="ARBA00023002"/>
    </source>
</evidence>
<keyword evidence="9" id="KW-0560">Oxidoreductase</keyword>
<evidence type="ECO:0000256" key="4">
    <source>
        <dbReference type="ARBA" id="ARBA00010848"/>
    </source>
</evidence>
<dbReference type="EMBL" id="JAGPXC010000004">
    <property type="protein sequence ID" value="KAH6654052.1"/>
    <property type="molecule type" value="Genomic_DNA"/>
</dbReference>